<keyword evidence="10" id="KW-1185">Reference proteome</keyword>
<evidence type="ECO:0000256" key="4">
    <source>
        <dbReference type="ARBA" id="ARBA00022840"/>
    </source>
</evidence>
<feature type="transmembrane region" description="Helical" evidence="7">
    <location>
        <begin position="92"/>
        <end position="115"/>
    </location>
</feature>
<dbReference type="PANTHER" id="PTHR43394:SF1">
    <property type="entry name" value="ATP-BINDING CASSETTE SUB-FAMILY B MEMBER 10, MITOCHONDRIAL"/>
    <property type="match status" value="1"/>
</dbReference>
<evidence type="ECO:0000313" key="10">
    <source>
        <dbReference type="Proteomes" id="UP001626550"/>
    </source>
</evidence>
<evidence type="ECO:0000256" key="7">
    <source>
        <dbReference type="SAM" id="Phobius"/>
    </source>
</evidence>
<organism evidence="9 10">
    <name type="scientific">Cichlidogyrus casuarinus</name>
    <dbReference type="NCBI Taxonomy" id="1844966"/>
    <lineage>
        <taxon>Eukaryota</taxon>
        <taxon>Metazoa</taxon>
        <taxon>Spiralia</taxon>
        <taxon>Lophotrochozoa</taxon>
        <taxon>Platyhelminthes</taxon>
        <taxon>Monogenea</taxon>
        <taxon>Monopisthocotylea</taxon>
        <taxon>Dactylogyridea</taxon>
        <taxon>Ancyrocephalidae</taxon>
        <taxon>Cichlidogyrus</taxon>
    </lineage>
</organism>
<comment type="subcellular location">
    <subcellularLocation>
        <location evidence="1">Membrane</location>
        <topology evidence="1">Multi-pass membrane protein</topology>
    </subcellularLocation>
</comment>
<keyword evidence="3" id="KW-0547">Nucleotide-binding</keyword>
<dbReference type="InterPro" id="IPR036640">
    <property type="entry name" value="ABC1_TM_sf"/>
</dbReference>
<gene>
    <name evidence="9" type="ORF">Ciccas_007136</name>
</gene>
<dbReference type="SMART" id="SM00382">
    <property type="entry name" value="AAA"/>
    <property type="match status" value="1"/>
</dbReference>
<dbReference type="GO" id="GO:0005524">
    <property type="term" value="F:ATP binding"/>
    <property type="evidence" value="ECO:0007669"/>
    <property type="project" value="UniProtKB-KW"/>
</dbReference>
<keyword evidence="2 7" id="KW-0812">Transmembrane</keyword>
<dbReference type="GO" id="GO:0016020">
    <property type="term" value="C:membrane"/>
    <property type="evidence" value="ECO:0007669"/>
    <property type="project" value="UniProtKB-SubCell"/>
</dbReference>
<dbReference type="Proteomes" id="UP001626550">
    <property type="component" value="Unassembled WGS sequence"/>
</dbReference>
<comment type="caution">
    <text evidence="9">The sequence shown here is derived from an EMBL/GenBank/DDBJ whole genome shotgun (WGS) entry which is preliminary data.</text>
</comment>
<dbReference type="SUPFAM" id="SSF52540">
    <property type="entry name" value="P-loop containing nucleoside triphosphate hydrolases"/>
    <property type="match status" value="1"/>
</dbReference>
<reference evidence="9 10" key="1">
    <citation type="submission" date="2024-11" db="EMBL/GenBank/DDBJ databases">
        <title>Adaptive evolution of stress response genes in parasites aligns with host niche diversity.</title>
        <authorList>
            <person name="Hahn C."/>
            <person name="Resl P."/>
        </authorList>
    </citation>
    <scope>NUCLEOTIDE SEQUENCE [LARGE SCALE GENOMIC DNA]</scope>
    <source>
        <strain evidence="9">EGGRZ-B1_66</strain>
        <tissue evidence="9">Body</tissue>
    </source>
</reference>
<keyword evidence="4" id="KW-0067">ATP-binding</keyword>
<evidence type="ECO:0000256" key="2">
    <source>
        <dbReference type="ARBA" id="ARBA00022692"/>
    </source>
</evidence>
<evidence type="ECO:0000259" key="8">
    <source>
        <dbReference type="PROSITE" id="PS50893"/>
    </source>
</evidence>
<feature type="domain" description="ABC transporter" evidence="8">
    <location>
        <begin position="149"/>
        <end position="408"/>
    </location>
</feature>
<evidence type="ECO:0000256" key="1">
    <source>
        <dbReference type="ARBA" id="ARBA00004141"/>
    </source>
</evidence>
<dbReference type="Pfam" id="PF00005">
    <property type="entry name" value="ABC_tran"/>
    <property type="match status" value="1"/>
</dbReference>
<evidence type="ECO:0000256" key="5">
    <source>
        <dbReference type="ARBA" id="ARBA00022989"/>
    </source>
</evidence>
<evidence type="ECO:0000256" key="3">
    <source>
        <dbReference type="ARBA" id="ARBA00022741"/>
    </source>
</evidence>
<feature type="transmembrane region" description="Helical" evidence="7">
    <location>
        <begin position="45"/>
        <end position="72"/>
    </location>
</feature>
<dbReference type="InterPro" id="IPR027417">
    <property type="entry name" value="P-loop_NTPase"/>
</dbReference>
<name>A0ABD2Q3Q6_9PLAT</name>
<dbReference type="Gene3D" id="3.40.50.300">
    <property type="entry name" value="P-loop containing nucleotide triphosphate hydrolases"/>
    <property type="match status" value="1"/>
</dbReference>
<keyword evidence="6 7" id="KW-0472">Membrane</keyword>
<dbReference type="PROSITE" id="PS50893">
    <property type="entry name" value="ABC_TRANSPORTER_2"/>
    <property type="match status" value="1"/>
</dbReference>
<proteinExistence type="predicted"/>
<protein>
    <recommendedName>
        <fullName evidence="8">ABC transporter domain-containing protein</fullName>
    </recommendedName>
</protein>
<sequence>MKCVNAKGYLIFDVDQIKMVRNFGTHAEQVDSKTKHYHKSLLIRITWTGVVLSALSRGLLSTVPFFLITSLIKITAHFVDHQSLPPTTMFRVLALVSCVWLSIGMRVLMLSRVVLGVTQSRKMLQVLERSPTVSGQRKEKSLHGAVLELHLDAVDFSYSHMNGKLIFNKLTAKIWSEEKNTFFLVGPAGSGKTTLAHLLLRFYDPSVVRTMRVSNVSRKNGIFINGLNLKHLDPGFVRQQIGYIGSEVDLFDGSVMDNLLMGIDERPSLDVLVNMTKKVHLHEFIMAFPRNYETRVEDLELSDADKLLLALGRYAIRAPQLLILDEVLRHMQKKCLDRVLGQVERVIKQRNMNCLQTLVMANEPQDMQLLTLHPRADIFVLDHGRVAEKGQMDALCTSQGAFCRFYYN</sequence>
<dbReference type="PANTHER" id="PTHR43394">
    <property type="entry name" value="ATP-DEPENDENT PERMEASE MDL1, MITOCHONDRIAL"/>
    <property type="match status" value="1"/>
</dbReference>
<dbReference type="InterPro" id="IPR003439">
    <property type="entry name" value="ABC_transporter-like_ATP-bd"/>
</dbReference>
<dbReference type="Gene3D" id="1.20.1560.10">
    <property type="entry name" value="ABC transporter type 1, transmembrane domain"/>
    <property type="match status" value="1"/>
</dbReference>
<keyword evidence="5 7" id="KW-1133">Transmembrane helix</keyword>
<evidence type="ECO:0000313" key="9">
    <source>
        <dbReference type="EMBL" id="KAL3314252.1"/>
    </source>
</evidence>
<dbReference type="EMBL" id="JBJKFK010001055">
    <property type="protein sequence ID" value="KAL3314252.1"/>
    <property type="molecule type" value="Genomic_DNA"/>
</dbReference>
<evidence type="ECO:0000256" key="6">
    <source>
        <dbReference type="ARBA" id="ARBA00023136"/>
    </source>
</evidence>
<dbReference type="InterPro" id="IPR003593">
    <property type="entry name" value="AAA+_ATPase"/>
</dbReference>
<accession>A0ABD2Q3Q6</accession>
<dbReference type="InterPro" id="IPR039421">
    <property type="entry name" value="Type_1_exporter"/>
</dbReference>
<dbReference type="AlphaFoldDB" id="A0ABD2Q3Q6"/>